<organism evidence="1 2">
    <name type="scientific">Planobispora takensis</name>
    <dbReference type="NCBI Taxonomy" id="1367882"/>
    <lineage>
        <taxon>Bacteria</taxon>
        <taxon>Bacillati</taxon>
        <taxon>Actinomycetota</taxon>
        <taxon>Actinomycetes</taxon>
        <taxon>Streptosporangiales</taxon>
        <taxon>Streptosporangiaceae</taxon>
        <taxon>Planobispora</taxon>
    </lineage>
</organism>
<dbReference type="AlphaFoldDB" id="A0A8J3SVE0"/>
<comment type="caution">
    <text evidence="1">The sequence shown here is derived from an EMBL/GenBank/DDBJ whole genome shotgun (WGS) entry which is preliminary data.</text>
</comment>
<proteinExistence type="predicted"/>
<reference evidence="1" key="1">
    <citation type="submission" date="2021-01" db="EMBL/GenBank/DDBJ databases">
        <title>Whole genome shotgun sequence of Planobispora takensis NBRC 109077.</title>
        <authorList>
            <person name="Komaki H."/>
            <person name="Tamura T."/>
        </authorList>
    </citation>
    <scope>NUCLEOTIDE SEQUENCE</scope>
    <source>
        <strain evidence="1">NBRC 109077</strain>
    </source>
</reference>
<evidence type="ECO:0008006" key="3">
    <source>
        <dbReference type="Google" id="ProtNLM"/>
    </source>
</evidence>
<keyword evidence="2" id="KW-1185">Reference proteome</keyword>
<evidence type="ECO:0000313" key="1">
    <source>
        <dbReference type="EMBL" id="GII00050.1"/>
    </source>
</evidence>
<dbReference type="Gene3D" id="2.60.120.620">
    <property type="entry name" value="q2cbj1_9rhob like domain"/>
    <property type="match status" value="1"/>
</dbReference>
<evidence type="ECO:0000313" key="2">
    <source>
        <dbReference type="Proteomes" id="UP000634476"/>
    </source>
</evidence>
<dbReference type="RefSeq" id="WP_203874478.1">
    <property type="nucleotide sequence ID" value="NZ_BOOK01000013.1"/>
</dbReference>
<dbReference type="Proteomes" id="UP000634476">
    <property type="component" value="Unassembled WGS sequence"/>
</dbReference>
<protein>
    <recommendedName>
        <fullName evidence="3">Prolyl 4-hydroxylase alpha subunit Fe(2+) 2OG dioxygenase domain-containing protein</fullName>
    </recommendedName>
</protein>
<name>A0A8J3SVE0_9ACTN</name>
<sequence>MAALGSVIGNRAWLRRNHPFPHVVARDVFSGDFYAALDAQVAGILGRGLSETPDPGRFSRNIPGYDSYGIGFGAAAPGPVGLFLTAQWRDTICDLFGVKATPYVFAGAHHHAVGSASGFVHNDFNPVWFPRADEDAIRTPDAARCDYKTGTGPLPEEEKVQVVRGAVVLFFLRNHGWRPGDGGETGLYADARDPVDAPALRCPPVDNSLVAFECTPRSFHTYLSNTRLPRTSIIMWVHRTLDEAGRTFGTEKLERWKN</sequence>
<accession>A0A8J3SVE0</accession>
<dbReference type="EMBL" id="BOOK01000013">
    <property type="protein sequence ID" value="GII00050.1"/>
    <property type="molecule type" value="Genomic_DNA"/>
</dbReference>
<gene>
    <name evidence="1" type="ORF">Pta02_20580</name>
</gene>